<name>A0A059XDG4_9ADEN</name>
<evidence type="ECO:0000313" key="1">
    <source>
        <dbReference type="EMBL" id="AIA22345.1"/>
    </source>
</evidence>
<dbReference type="KEGG" id="vg:19488606"/>
<dbReference type="Proteomes" id="UP000116231">
    <property type="component" value="Segment"/>
</dbReference>
<dbReference type="EMBL" id="KJ563221">
    <property type="protein sequence ID" value="AIA22345.1"/>
    <property type="molecule type" value="Genomic_DNA"/>
</dbReference>
<sequence>MAEVHDEPQHDGEPDGIIGILPRRSADRQLEVVPRDVGLAEAERLRHEVVEWEDLTYSLENLNPVYEFAEIKTHFVEPGDDLEKAIKVHAKVALRENCEYVLDKPLHIFNSCYIIGNGAKIIITSVLSNWIKVFPLKLGPSVIALYGVTWTNCVFENNSNASDPSYSLFSLFTCCRFVGCLFSGFTGTCIETDSEIEVVGCTFTACYKCVHSKSSLQAVCKGGVFNKCMMGIVSQAPAVITCCTFLETYCSLLAYDFVEFKHNSVTFPYGLIGCSDFSMICCANWKPFPLFPIHFVESSIKRAPVLVENTMICSKIFCGSRRGQYDLSGNFFTNCSIICTPKSVRKVEVSDSTCLNIVVMKLIGTDENEKKMRACACNNAHYCPKIKLFDISDSKVPNPYVESVLVSEVDPSSDEDDE</sequence>
<organism evidence="1 2">
    <name type="scientific">California sea lion adenovirus 1</name>
    <dbReference type="NCBI Taxonomy" id="943083"/>
    <lineage>
        <taxon>Viruses</taxon>
        <taxon>Varidnaviria</taxon>
        <taxon>Bamfordvirae</taxon>
        <taxon>Preplasmiviricota</taxon>
        <taxon>Polisuviricotina</taxon>
        <taxon>Pharingeaviricetes</taxon>
        <taxon>Rowavirales</taxon>
        <taxon>Adenoviridae</taxon>
        <taxon>Mastadenovirus</taxon>
        <taxon>Mastadenovirus otariidae</taxon>
        <taxon>Sea lion mastadenovirus A</taxon>
    </lineage>
</organism>
<accession>A0A059XDG4</accession>
<protein>
    <submittedName>
        <fullName evidence="1">E1B 55 kDa protein</fullName>
    </submittedName>
</protein>
<proteinExistence type="predicted"/>
<dbReference type="RefSeq" id="YP_009032604.1">
    <property type="nucleotide sequence ID" value="NC_024150.1"/>
</dbReference>
<keyword evidence="2" id="KW-1185">Reference proteome</keyword>
<dbReference type="GeneID" id="19488606"/>
<dbReference type="Pfam" id="PF01696">
    <property type="entry name" value="Adeno_E1B_55K"/>
    <property type="match status" value="1"/>
</dbReference>
<evidence type="ECO:0000313" key="2">
    <source>
        <dbReference type="Proteomes" id="UP000116231"/>
    </source>
</evidence>
<reference evidence="1 2" key="1">
    <citation type="journal article" date="2015" name="Infect. Genet. Evol.">
        <title>Phylogenomic characterization of California sea lion adenovirus-1.</title>
        <authorList>
            <person name="Cortes-Hinojosa G."/>
            <person name="Gulland F.M."/>
            <person name="Goldstein T."/>
            <person name="Venn-Watson S."/>
            <person name="Rivera R."/>
            <person name="Waltzek T.B."/>
            <person name="Salemi M."/>
            <person name="Wellehan J.F.Jr."/>
        </authorList>
    </citation>
    <scope>NUCLEOTIDE SEQUENCE [LARGE SCALE GENOMIC DNA]</scope>
    <source>
        <strain evidence="1">Zc11-030</strain>
    </source>
</reference>
<dbReference type="InterPro" id="IPR002612">
    <property type="entry name" value="Adeno_E1B_55kDa"/>
</dbReference>
<dbReference type="OrthoDB" id="3297at10239"/>